<protein>
    <recommendedName>
        <fullName evidence="4">DUF3106 domain-containing protein</fullName>
    </recommendedName>
</protein>
<dbReference type="Pfam" id="PF11304">
    <property type="entry name" value="DUF3106"/>
    <property type="match status" value="1"/>
</dbReference>
<evidence type="ECO:0000313" key="2">
    <source>
        <dbReference type="EMBL" id="GLR26808.1"/>
    </source>
</evidence>
<dbReference type="EMBL" id="BSOJ01000018">
    <property type="protein sequence ID" value="GLR26808.1"/>
    <property type="molecule type" value="Genomic_DNA"/>
</dbReference>
<sequence length="161" mass="18788">MRLSENRYSRLASWLATLGLLFILALQSHAVLAATSWSSLNSKQQELLSGLQPEWNRMSDSQKEKWIKVSKKYEKASPETQEKMRDRVTVWANMTPAEKEAARRNYKALRDHNRGERNSNWNSYQALKPDQKNQYKESQVERREQTDLNPFLTPGAAAYNR</sequence>
<name>A0ABQ5YQB8_9BURK</name>
<dbReference type="Proteomes" id="UP001156664">
    <property type="component" value="Unassembled WGS sequence"/>
</dbReference>
<gene>
    <name evidence="2" type="ORF">GCM10007875_18980</name>
</gene>
<dbReference type="InterPro" id="IPR021455">
    <property type="entry name" value="DUF3106"/>
</dbReference>
<reference evidence="3" key="1">
    <citation type="journal article" date="2019" name="Int. J. Syst. Evol. Microbiol.">
        <title>The Global Catalogue of Microorganisms (GCM) 10K type strain sequencing project: providing services to taxonomists for standard genome sequencing and annotation.</title>
        <authorList>
            <consortium name="The Broad Institute Genomics Platform"/>
            <consortium name="The Broad Institute Genome Sequencing Center for Infectious Disease"/>
            <person name="Wu L."/>
            <person name="Ma J."/>
        </authorList>
    </citation>
    <scope>NUCLEOTIDE SEQUENCE [LARGE SCALE GENOMIC DNA]</scope>
    <source>
        <strain evidence="3">NBRC 105857</strain>
    </source>
</reference>
<feature type="compositionally biased region" description="Basic and acidic residues" evidence="1">
    <location>
        <begin position="97"/>
        <end position="117"/>
    </location>
</feature>
<keyword evidence="3" id="KW-1185">Reference proteome</keyword>
<evidence type="ECO:0000256" key="1">
    <source>
        <dbReference type="SAM" id="MobiDB-lite"/>
    </source>
</evidence>
<evidence type="ECO:0000313" key="3">
    <source>
        <dbReference type="Proteomes" id="UP001156664"/>
    </source>
</evidence>
<feature type="region of interest" description="Disordered" evidence="1">
    <location>
        <begin position="96"/>
        <end position="161"/>
    </location>
</feature>
<proteinExistence type="predicted"/>
<feature type="compositionally biased region" description="Basic and acidic residues" evidence="1">
    <location>
        <begin position="129"/>
        <end position="146"/>
    </location>
</feature>
<comment type="caution">
    <text evidence="2">The sequence shown here is derived from an EMBL/GenBank/DDBJ whole genome shotgun (WGS) entry which is preliminary data.</text>
</comment>
<organism evidence="2 3">
    <name type="scientific">Limnobacter litoralis</name>
    <dbReference type="NCBI Taxonomy" id="481366"/>
    <lineage>
        <taxon>Bacteria</taxon>
        <taxon>Pseudomonadati</taxon>
        <taxon>Pseudomonadota</taxon>
        <taxon>Betaproteobacteria</taxon>
        <taxon>Burkholderiales</taxon>
        <taxon>Burkholderiaceae</taxon>
        <taxon>Limnobacter</taxon>
    </lineage>
</organism>
<evidence type="ECO:0008006" key="4">
    <source>
        <dbReference type="Google" id="ProtNLM"/>
    </source>
</evidence>
<accession>A0ABQ5YQB8</accession>